<organism evidence="2 3">
    <name type="scientific">Haematococcus lacustris</name>
    <name type="common">Green alga</name>
    <name type="synonym">Haematococcus pluvialis</name>
    <dbReference type="NCBI Taxonomy" id="44745"/>
    <lineage>
        <taxon>Eukaryota</taxon>
        <taxon>Viridiplantae</taxon>
        <taxon>Chlorophyta</taxon>
        <taxon>core chlorophytes</taxon>
        <taxon>Chlorophyceae</taxon>
        <taxon>CS clade</taxon>
        <taxon>Chlamydomonadales</taxon>
        <taxon>Haematococcaceae</taxon>
        <taxon>Haematococcus</taxon>
    </lineage>
</organism>
<dbReference type="AlphaFoldDB" id="A0A699ZMQ5"/>
<keyword evidence="3" id="KW-1185">Reference proteome</keyword>
<feature type="region of interest" description="Disordered" evidence="1">
    <location>
        <begin position="448"/>
        <end position="502"/>
    </location>
</feature>
<feature type="compositionally biased region" description="Low complexity" evidence="1">
    <location>
        <begin position="467"/>
        <end position="491"/>
    </location>
</feature>
<dbReference type="EMBL" id="BLLF01002447">
    <property type="protein sequence ID" value="GFH24117.1"/>
    <property type="molecule type" value="Genomic_DNA"/>
</dbReference>
<evidence type="ECO:0000313" key="3">
    <source>
        <dbReference type="Proteomes" id="UP000485058"/>
    </source>
</evidence>
<reference evidence="2 3" key="1">
    <citation type="submission" date="2020-02" db="EMBL/GenBank/DDBJ databases">
        <title>Draft genome sequence of Haematococcus lacustris strain NIES-144.</title>
        <authorList>
            <person name="Morimoto D."/>
            <person name="Nakagawa S."/>
            <person name="Yoshida T."/>
            <person name="Sawayama S."/>
        </authorList>
    </citation>
    <scope>NUCLEOTIDE SEQUENCE [LARGE SCALE GENOMIC DNA]</scope>
    <source>
        <strain evidence="2 3">NIES-144</strain>
    </source>
</reference>
<sequence>MSPELKSCKADSWQWQGTQMLCDWDSGCLHQVAPSCSEPLGGAPNKRARTGWREKHRTLTSLYTEYQPRVEACRKESLGIEACTVMANELYDALASAPIVDRRLNTAGERSRILTRALAVRDVLRLQDPTVAMVQDVQYASASPAEDGKQGAKAVRLQRSSNEAEAEASPDQCLMSVCLLLAALFEQTPFTADLKKRLYHDFTQLKRHFRKDELLVLHGNTSSVGELFASVKAIDKRSGLQNLIGVMFEDWKVHHRVDPFIMADQLDVEVLALTCEGPIGKFPCKLRTLVTLDTLHQRLQRELYRARFANRTPPKAQLEVMTDSDPLDYIDFTESMARNMPFRHGAPGSHQYYAWMYAPEVNATPEVWEQILGPGHNACPSLFDGVTLPADLIHSSTIEGHDYVLDVSKAAGHNFAAEPAQGALAFPWADDLLGAWLRKVKQKQQQQQQSAAAKLADTAHDTDSLEQQQQQQSMSTSSASTSPTCTASMAAGTASPCSPLDL</sequence>
<feature type="non-terminal residue" evidence="2">
    <location>
        <position position="502"/>
    </location>
</feature>
<evidence type="ECO:0000256" key="1">
    <source>
        <dbReference type="SAM" id="MobiDB-lite"/>
    </source>
</evidence>
<protein>
    <submittedName>
        <fullName evidence="2">JmjC domain-containing protein</fullName>
    </submittedName>
</protein>
<comment type="caution">
    <text evidence="2">The sequence shown here is derived from an EMBL/GenBank/DDBJ whole genome shotgun (WGS) entry which is preliminary data.</text>
</comment>
<gene>
    <name evidence="2" type="ORF">HaLaN_21847</name>
</gene>
<accession>A0A699ZMQ5</accession>
<name>A0A699ZMQ5_HAELA</name>
<proteinExistence type="predicted"/>
<dbReference type="Proteomes" id="UP000485058">
    <property type="component" value="Unassembled WGS sequence"/>
</dbReference>
<evidence type="ECO:0000313" key="2">
    <source>
        <dbReference type="EMBL" id="GFH24117.1"/>
    </source>
</evidence>